<reference evidence="1 2" key="1">
    <citation type="journal article" date="2024" name="bioRxiv">
        <title>A reference genome for Trichogramma kaykai: A tiny desert-dwelling parasitoid wasp with competing sex-ratio distorters.</title>
        <authorList>
            <person name="Culotta J."/>
            <person name="Lindsey A.R."/>
        </authorList>
    </citation>
    <scope>NUCLEOTIDE SEQUENCE [LARGE SCALE GENOMIC DNA]</scope>
    <source>
        <strain evidence="1 2">KSX58</strain>
    </source>
</reference>
<organism evidence="1 2">
    <name type="scientific">Trichogramma kaykai</name>
    <dbReference type="NCBI Taxonomy" id="54128"/>
    <lineage>
        <taxon>Eukaryota</taxon>
        <taxon>Metazoa</taxon>
        <taxon>Ecdysozoa</taxon>
        <taxon>Arthropoda</taxon>
        <taxon>Hexapoda</taxon>
        <taxon>Insecta</taxon>
        <taxon>Pterygota</taxon>
        <taxon>Neoptera</taxon>
        <taxon>Endopterygota</taxon>
        <taxon>Hymenoptera</taxon>
        <taxon>Apocrita</taxon>
        <taxon>Proctotrupomorpha</taxon>
        <taxon>Chalcidoidea</taxon>
        <taxon>Trichogrammatidae</taxon>
        <taxon>Trichogramma</taxon>
    </lineage>
</organism>
<keyword evidence="2" id="KW-1185">Reference proteome</keyword>
<comment type="caution">
    <text evidence="1">The sequence shown here is derived from an EMBL/GenBank/DDBJ whole genome shotgun (WGS) entry which is preliminary data.</text>
</comment>
<protein>
    <submittedName>
        <fullName evidence="1">Uncharacterized protein</fullName>
    </submittedName>
</protein>
<accession>A0ABD2WW14</accession>
<evidence type="ECO:0000313" key="2">
    <source>
        <dbReference type="Proteomes" id="UP001627154"/>
    </source>
</evidence>
<dbReference type="Proteomes" id="UP001627154">
    <property type="component" value="Unassembled WGS sequence"/>
</dbReference>
<evidence type="ECO:0000313" key="1">
    <source>
        <dbReference type="EMBL" id="KAL3397281.1"/>
    </source>
</evidence>
<name>A0ABD2WW14_9HYME</name>
<dbReference type="EMBL" id="JBJJXI010000066">
    <property type="protein sequence ID" value="KAL3397281.1"/>
    <property type="molecule type" value="Genomic_DNA"/>
</dbReference>
<gene>
    <name evidence="1" type="ORF">TKK_008851</name>
</gene>
<proteinExistence type="predicted"/>
<sequence length="69" mass="8099">MQAYIMYNDELFPQGRGGTRQPASQLRANCAVTQFHAYTCEPDREKKRYLRVSESFKKLSRYSMSNPFV</sequence>
<dbReference type="AlphaFoldDB" id="A0ABD2WW14"/>